<evidence type="ECO:0000313" key="2">
    <source>
        <dbReference type="EMBL" id="CAB4152683.1"/>
    </source>
</evidence>
<keyword evidence="1" id="KW-0472">Membrane</keyword>
<dbReference type="EMBL" id="LR796590">
    <property type="protein sequence ID" value="CAB4152683.1"/>
    <property type="molecule type" value="Genomic_DNA"/>
</dbReference>
<protein>
    <submittedName>
        <fullName evidence="2">Uncharacterized protein</fullName>
    </submittedName>
</protein>
<reference evidence="2" key="1">
    <citation type="submission" date="2020-04" db="EMBL/GenBank/DDBJ databases">
        <authorList>
            <person name="Chiriac C."/>
            <person name="Salcher M."/>
            <person name="Ghai R."/>
            <person name="Kavagutti S V."/>
        </authorList>
    </citation>
    <scope>NUCLEOTIDE SEQUENCE</scope>
</reference>
<evidence type="ECO:0000256" key="1">
    <source>
        <dbReference type="SAM" id="Phobius"/>
    </source>
</evidence>
<name>A0A6J5N652_9CAUD</name>
<feature type="transmembrane region" description="Helical" evidence="1">
    <location>
        <begin position="48"/>
        <end position="73"/>
    </location>
</feature>
<accession>A0A6J5N652</accession>
<gene>
    <name evidence="2" type="ORF">UFOVP616_25</name>
</gene>
<organism evidence="2">
    <name type="scientific">uncultured Caudovirales phage</name>
    <dbReference type="NCBI Taxonomy" id="2100421"/>
    <lineage>
        <taxon>Viruses</taxon>
        <taxon>Duplodnaviria</taxon>
        <taxon>Heunggongvirae</taxon>
        <taxon>Uroviricota</taxon>
        <taxon>Caudoviricetes</taxon>
        <taxon>Peduoviridae</taxon>
        <taxon>Maltschvirus</taxon>
        <taxon>Maltschvirus maltsch</taxon>
    </lineage>
</organism>
<keyword evidence="1" id="KW-1133">Transmembrane helix</keyword>
<feature type="transmembrane region" description="Helical" evidence="1">
    <location>
        <begin position="18"/>
        <end position="36"/>
    </location>
</feature>
<sequence>MALSASTLFKIGGAQPGLFIYTTADLLATAVASGYFNGVTDSIKQNDVIILVSGVGGTLLVDVLVVTSATGAATVTVTNGT</sequence>
<proteinExistence type="predicted"/>
<keyword evidence="1" id="KW-0812">Transmembrane</keyword>